<reference evidence="1" key="1">
    <citation type="submission" date="2021-05" db="EMBL/GenBank/DDBJ databases">
        <authorList>
            <person name="Pan Q."/>
            <person name="Jouanno E."/>
            <person name="Zahm M."/>
            <person name="Klopp C."/>
            <person name="Cabau C."/>
            <person name="Louis A."/>
            <person name="Berthelot C."/>
            <person name="Parey E."/>
            <person name="Roest Crollius H."/>
            <person name="Montfort J."/>
            <person name="Robinson-Rechavi M."/>
            <person name="Bouchez O."/>
            <person name="Lampietro C."/>
            <person name="Lopez Roques C."/>
            <person name="Donnadieu C."/>
            <person name="Postlethwait J."/>
            <person name="Bobe J."/>
            <person name="Dillon D."/>
            <person name="Chandos A."/>
            <person name="von Hippel F."/>
            <person name="Guiguen Y."/>
        </authorList>
    </citation>
    <scope>NUCLEOTIDE SEQUENCE</scope>
    <source>
        <strain evidence="1">YG-Jan2019</strain>
    </source>
</reference>
<gene>
    <name evidence="1" type="ORF">DPEC_G00214570</name>
</gene>
<sequence>SRPRLLVPIRASCRWSPSPPASKICRITASTIGITIATADVFWTHMERKAQPLMKPNISLQREMTTEIRWFDESYLIYSARYINSACQ</sequence>
<evidence type="ECO:0000313" key="1">
    <source>
        <dbReference type="EMBL" id="KAJ7997672.1"/>
    </source>
</evidence>
<accession>A0ACC2G282</accession>
<keyword evidence="2" id="KW-1185">Reference proteome</keyword>
<dbReference type="Proteomes" id="UP001157502">
    <property type="component" value="Chromosome 18"/>
</dbReference>
<organism evidence="1 2">
    <name type="scientific">Dallia pectoralis</name>
    <name type="common">Alaska blackfish</name>
    <dbReference type="NCBI Taxonomy" id="75939"/>
    <lineage>
        <taxon>Eukaryota</taxon>
        <taxon>Metazoa</taxon>
        <taxon>Chordata</taxon>
        <taxon>Craniata</taxon>
        <taxon>Vertebrata</taxon>
        <taxon>Euteleostomi</taxon>
        <taxon>Actinopterygii</taxon>
        <taxon>Neopterygii</taxon>
        <taxon>Teleostei</taxon>
        <taxon>Protacanthopterygii</taxon>
        <taxon>Esociformes</taxon>
        <taxon>Umbridae</taxon>
        <taxon>Dallia</taxon>
    </lineage>
</organism>
<evidence type="ECO:0000313" key="2">
    <source>
        <dbReference type="Proteomes" id="UP001157502"/>
    </source>
</evidence>
<comment type="caution">
    <text evidence="1">The sequence shown here is derived from an EMBL/GenBank/DDBJ whole genome shotgun (WGS) entry which is preliminary data.</text>
</comment>
<feature type="non-terminal residue" evidence="1">
    <location>
        <position position="1"/>
    </location>
</feature>
<dbReference type="EMBL" id="CM055745">
    <property type="protein sequence ID" value="KAJ7997672.1"/>
    <property type="molecule type" value="Genomic_DNA"/>
</dbReference>
<name>A0ACC2G282_DALPE</name>
<protein>
    <submittedName>
        <fullName evidence="1">Uncharacterized protein</fullName>
    </submittedName>
</protein>
<proteinExistence type="predicted"/>